<sequence length="390" mass="40707">MVTTLITDIDVLVTGDATAPVVRDTQLVIEDGRIAAVGADVAAPDRVVSAGGMSVIPGLVDGHVHPTFGEWTPAQNSVGWLHNYLHGGTTSMVSAGELHLPGLPMDALTPELVTSLAVTSLHTTGRVRQSGIKMTAGTVLLTPGMNEGHFDRLAEAGASQAKFIFYDWNHLDTGEPMTYLDWARERGITVKMHSGGVSRSGSSRVAGYDLVSAVRPDVVAHISGGPIPMPDEEIRKTIDDLPGAIEVCSSMNYRATQVAVDRLTERGELHRLTLGTDTPGGTGVIPRGMLRNVLYLSSVCGVDPAVAVAAATGNTAAAHGLDTGVLAPGRPADLLVLGSITGSLATDVLECFQFGDLPGIAGIFVDGEPLVLGRSEQTPPPSRAVSSRQF</sequence>
<dbReference type="RefSeq" id="WP_034722102.1">
    <property type="nucleotide sequence ID" value="NZ_AWQS01000376.1"/>
</dbReference>
<dbReference type="PANTHER" id="PTHR43135:SF3">
    <property type="entry name" value="ALPHA-D-RIBOSE 1-METHYLPHOSPHONATE 5-TRIPHOSPHATE DIPHOSPHATASE"/>
    <property type="match status" value="1"/>
</dbReference>
<dbReference type="SUPFAM" id="SSF51338">
    <property type="entry name" value="Composite domain of metallo-dependent hydrolases"/>
    <property type="match status" value="1"/>
</dbReference>
<dbReference type="Pfam" id="PF01979">
    <property type="entry name" value="Amidohydro_1"/>
    <property type="match status" value="1"/>
</dbReference>
<keyword evidence="3" id="KW-1185">Reference proteome</keyword>
<dbReference type="InterPro" id="IPR051781">
    <property type="entry name" value="Metallo-dep_Hydrolase"/>
</dbReference>
<name>W9GGL3_9MICO</name>
<feature type="domain" description="Amidohydrolase-related" evidence="1">
    <location>
        <begin position="248"/>
        <end position="367"/>
    </location>
</feature>
<dbReference type="Proteomes" id="UP000019494">
    <property type="component" value="Unassembled WGS sequence"/>
</dbReference>
<dbReference type="OrthoDB" id="3189065at2"/>
<gene>
    <name evidence="2" type="ORF">N864_16865</name>
</gene>
<dbReference type="InterPro" id="IPR032466">
    <property type="entry name" value="Metal_Hydrolase"/>
</dbReference>
<organism evidence="2 3">
    <name type="scientific">Intrasporangium chromatireducens Q5-1</name>
    <dbReference type="NCBI Taxonomy" id="584657"/>
    <lineage>
        <taxon>Bacteria</taxon>
        <taxon>Bacillati</taxon>
        <taxon>Actinomycetota</taxon>
        <taxon>Actinomycetes</taxon>
        <taxon>Micrococcales</taxon>
        <taxon>Intrasporangiaceae</taxon>
        <taxon>Intrasporangium</taxon>
    </lineage>
</organism>
<dbReference type="PATRIC" id="fig|584657.3.peg.4155"/>
<proteinExistence type="predicted"/>
<dbReference type="EMBL" id="AWQS01000376">
    <property type="protein sequence ID" value="EWT03968.1"/>
    <property type="molecule type" value="Genomic_DNA"/>
</dbReference>
<accession>W9GGL3</accession>
<reference evidence="3" key="1">
    <citation type="submission" date="2013-08" db="EMBL/GenBank/DDBJ databases">
        <title>Intrasporangium oryzae NRRL B-24470.</title>
        <authorList>
            <person name="Liu H."/>
            <person name="Wang G."/>
        </authorList>
    </citation>
    <scope>NUCLEOTIDE SEQUENCE [LARGE SCALE GENOMIC DNA]</scope>
    <source>
        <strain evidence="3">Q5-1</strain>
    </source>
</reference>
<dbReference type="AlphaFoldDB" id="W9GGL3"/>
<evidence type="ECO:0000313" key="3">
    <source>
        <dbReference type="Proteomes" id="UP000019494"/>
    </source>
</evidence>
<evidence type="ECO:0000259" key="1">
    <source>
        <dbReference type="Pfam" id="PF01979"/>
    </source>
</evidence>
<dbReference type="InterPro" id="IPR011059">
    <property type="entry name" value="Metal-dep_hydrolase_composite"/>
</dbReference>
<dbReference type="SUPFAM" id="SSF51556">
    <property type="entry name" value="Metallo-dependent hydrolases"/>
    <property type="match status" value="1"/>
</dbReference>
<dbReference type="CDD" id="cd01292">
    <property type="entry name" value="metallo-dependent_hydrolases"/>
    <property type="match status" value="1"/>
</dbReference>
<evidence type="ECO:0000313" key="2">
    <source>
        <dbReference type="EMBL" id="EWT03968.1"/>
    </source>
</evidence>
<dbReference type="InterPro" id="IPR006680">
    <property type="entry name" value="Amidohydro-rel"/>
</dbReference>
<comment type="caution">
    <text evidence="2">The sequence shown here is derived from an EMBL/GenBank/DDBJ whole genome shotgun (WGS) entry which is preliminary data.</text>
</comment>
<protein>
    <submittedName>
        <fullName evidence="2">Adenine deaminase</fullName>
    </submittedName>
</protein>
<dbReference type="Gene3D" id="3.20.20.140">
    <property type="entry name" value="Metal-dependent hydrolases"/>
    <property type="match status" value="1"/>
</dbReference>
<dbReference type="Gene3D" id="2.30.40.10">
    <property type="entry name" value="Urease, subunit C, domain 1"/>
    <property type="match status" value="1"/>
</dbReference>
<dbReference type="GO" id="GO:0016810">
    <property type="term" value="F:hydrolase activity, acting on carbon-nitrogen (but not peptide) bonds"/>
    <property type="evidence" value="ECO:0007669"/>
    <property type="project" value="InterPro"/>
</dbReference>
<dbReference type="PANTHER" id="PTHR43135">
    <property type="entry name" value="ALPHA-D-RIBOSE 1-METHYLPHOSPHONATE 5-TRIPHOSPHATE DIPHOSPHATASE"/>
    <property type="match status" value="1"/>
</dbReference>